<comment type="caution">
    <text evidence="1">The sequence shown here is derived from an EMBL/GenBank/DDBJ whole genome shotgun (WGS) entry which is preliminary data.</text>
</comment>
<name>A0ACC1I7K2_9FUNG</name>
<dbReference type="EMBL" id="JANBPG010001579">
    <property type="protein sequence ID" value="KAJ1889264.1"/>
    <property type="molecule type" value="Genomic_DNA"/>
</dbReference>
<protein>
    <submittedName>
        <fullName evidence="1">Uncharacterized protein</fullName>
    </submittedName>
</protein>
<evidence type="ECO:0000313" key="2">
    <source>
        <dbReference type="Proteomes" id="UP001150581"/>
    </source>
</evidence>
<reference evidence="1" key="1">
    <citation type="submission" date="2022-07" db="EMBL/GenBank/DDBJ databases">
        <title>Phylogenomic reconstructions and comparative analyses of Kickxellomycotina fungi.</title>
        <authorList>
            <person name="Reynolds N.K."/>
            <person name="Stajich J.E."/>
            <person name="Barry K."/>
            <person name="Grigoriev I.V."/>
            <person name="Crous P."/>
            <person name="Smith M.E."/>
        </authorList>
    </citation>
    <scope>NUCLEOTIDE SEQUENCE</scope>
    <source>
        <strain evidence="1">Benny 63K</strain>
    </source>
</reference>
<accession>A0ACC1I7K2</accession>
<evidence type="ECO:0000313" key="1">
    <source>
        <dbReference type="EMBL" id="KAJ1889264.1"/>
    </source>
</evidence>
<proteinExistence type="predicted"/>
<gene>
    <name evidence="1" type="ORF">LPJ66_008129</name>
</gene>
<keyword evidence="2" id="KW-1185">Reference proteome</keyword>
<dbReference type="Proteomes" id="UP001150581">
    <property type="component" value="Unassembled WGS sequence"/>
</dbReference>
<sequence length="553" mass="62628">MKFAPLTFQDLPPDIIRIIVKHLTDNSRLHYSGASPDTSVYSQLQEPLLQVSRTWRAVVYSKLCQYCQVSLVPEPERVLVEQMSLPANMRAPEIPTNHFANAVWIHVDFWSVFNGRALRMLSRAQSALMFPSARQVRVYFISMDSDHDIGSFNDAEQRVVQFIRYFRQMVPAATDITLVNNAIVDAPTTLIMRLVNRLAVGLYRNATRVSLTTFGQAPPMPLDANQLSRLTHINYESDKNYEQFARIIRHNADTLVSLSINPRQHIDVRSLVTDNASNYVVYHGLLKLTINLRSYQFDTVKPNVRDVDPFPSLRQLSVAPVYAFGDDTLFRGNHLSLEFLNITMDTRTIGMIKDRGVFADDKYTKLQHIKLSGLQNFESATNALVEFAQHMSPALRSLELVFRYTLDQNMFSAIANTAGFERLQMLSLGNIDLPFSGIISLVKSMPLLCDIHCEMTCMDINPQGITNAKLPSHMHATYFPLSHNFCFWNMVTCQKTSPKNAAAAALLMAVMCPGFSCAAVAVYEKESYTTELRKAMRVAGFKKFASQCKKLFY</sequence>
<organism evidence="1 2">
    <name type="scientific">Kickxella alabastrina</name>
    <dbReference type="NCBI Taxonomy" id="61397"/>
    <lineage>
        <taxon>Eukaryota</taxon>
        <taxon>Fungi</taxon>
        <taxon>Fungi incertae sedis</taxon>
        <taxon>Zoopagomycota</taxon>
        <taxon>Kickxellomycotina</taxon>
        <taxon>Kickxellomycetes</taxon>
        <taxon>Kickxellales</taxon>
        <taxon>Kickxellaceae</taxon>
        <taxon>Kickxella</taxon>
    </lineage>
</organism>